<sequence length="157" mass="18456">MQDQQKQSRYQQNNVVPLPQIVSNKLFKTIVKMSDCTKAKPKLNIQPITFKPKPKFVQVKPIEVKQYIYESMSIFKFTNFTELSSTVETEPNQSQQLLKRKRNKMLELRDKLEAENNYLKDAVKTVERLLLSSNDQFNEMIQINSEQVMQIVELKGE</sequence>
<protein>
    <submittedName>
        <fullName evidence="3">Hypothetical_protein</fullName>
    </submittedName>
</protein>
<dbReference type="EMBL" id="CAXDID020000504">
    <property type="protein sequence ID" value="CAL6097893.1"/>
    <property type="molecule type" value="Genomic_DNA"/>
</dbReference>
<evidence type="ECO:0000256" key="1">
    <source>
        <dbReference type="SAM" id="Coils"/>
    </source>
</evidence>
<reference evidence="3 4" key="2">
    <citation type="submission" date="2024-07" db="EMBL/GenBank/DDBJ databases">
        <authorList>
            <person name="Akdeniz Z."/>
        </authorList>
    </citation>
    <scope>NUCLEOTIDE SEQUENCE [LARGE SCALE GENOMIC DNA]</scope>
</reference>
<reference evidence="2" key="1">
    <citation type="submission" date="2023-06" db="EMBL/GenBank/DDBJ databases">
        <authorList>
            <person name="Kurt Z."/>
        </authorList>
    </citation>
    <scope>NUCLEOTIDE SEQUENCE</scope>
</reference>
<dbReference type="EMBL" id="CATOUU010000147">
    <property type="protein sequence ID" value="CAI9918014.1"/>
    <property type="molecule type" value="Genomic_DNA"/>
</dbReference>
<keyword evidence="4" id="KW-1185">Reference proteome</keyword>
<feature type="coiled-coil region" evidence="1">
    <location>
        <begin position="95"/>
        <end position="129"/>
    </location>
</feature>
<comment type="caution">
    <text evidence="2">The sequence shown here is derived from an EMBL/GenBank/DDBJ whole genome shotgun (WGS) entry which is preliminary data.</text>
</comment>
<proteinExistence type="predicted"/>
<evidence type="ECO:0000313" key="2">
    <source>
        <dbReference type="EMBL" id="CAI9918014.1"/>
    </source>
</evidence>
<name>A0AA86NF54_9EUKA</name>
<accession>A0AA86NF54</accession>
<dbReference type="Proteomes" id="UP001642409">
    <property type="component" value="Unassembled WGS sequence"/>
</dbReference>
<organism evidence="2">
    <name type="scientific">Hexamita inflata</name>
    <dbReference type="NCBI Taxonomy" id="28002"/>
    <lineage>
        <taxon>Eukaryota</taxon>
        <taxon>Metamonada</taxon>
        <taxon>Diplomonadida</taxon>
        <taxon>Hexamitidae</taxon>
        <taxon>Hexamitinae</taxon>
        <taxon>Hexamita</taxon>
    </lineage>
</organism>
<gene>
    <name evidence="2" type="ORF">HINF_LOCUS5659</name>
    <name evidence="3" type="ORF">HINF_LOCUS69347</name>
</gene>
<evidence type="ECO:0000313" key="4">
    <source>
        <dbReference type="Proteomes" id="UP001642409"/>
    </source>
</evidence>
<dbReference type="AlphaFoldDB" id="A0AA86NF54"/>
<evidence type="ECO:0000313" key="3">
    <source>
        <dbReference type="EMBL" id="CAL6097893.1"/>
    </source>
</evidence>
<keyword evidence="1" id="KW-0175">Coiled coil</keyword>